<protein>
    <recommendedName>
        <fullName evidence="4">Secreted protein</fullName>
    </recommendedName>
</protein>
<evidence type="ECO:0000313" key="2">
    <source>
        <dbReference type="EMBL" id="MEQ2222774.1"/>
    </source>
</evidence>
<feature type="chain" id="PRO_5046277486" description="Secreted protein" evidence="1">
    <location>
        <begin position="21"/>
        <end position="161"/>
    </location>
</feature>
<dbReference type="EMBL" id="JAHRIQ010004312">
    <property type="protein sequence ID" value="MEQ2222774.1"/>
    <property type="molecule type" value="Genomic_DNA"/>
</dbReference>
<evidence type="ECO:0000313" key="3">
    <source>
        <dbReference type="Proteomes" id="UP001482620"/>
    </source>
</evidence>
<gene>
    <name evidence="2" type="ORF">ILYODFUR_029829</name>
</gene>
<organism evidence="2 3">
    <name type="scientific">Ilyodon furcidens</name>
    <name type="common">goldbreast splitfin</name>
    <dbReference type="NCBI Taxonomy" id="33524"/>
    <lineage>
        <taxon>Eukaryota</taxon>
        <taxon>Metazoa</taxon>
        <taxon>Chordata</taxon>
        <taxon>Craniata</taxon>
        <taxon>Vertebrata</taxon>
        <taxon>Euteleostomi</taxon>
        <taxon>Actinopterygii</taxon>
        <taxon>Neopterygii</taxon>
        <taxon>Teleostei</taxon>
        <taxon>Neoteleostei</taxon>
        <taxon>Acanthomorphata</taxon>
        <taxon>Ovalentaria</taxon>
        <taxon>Atherinomorphae</taxon>
        <taxon>Cyprinodontiformes</taxon>
        <taxon>Goodeidae</taxon>
        <taxon>Ilyodon</taxon>
    </lineage>
</organism>
<accession>A0ABV0SQA1</accession>
<proteinExistence type="predicted"/>
<keyword evidence="3" id="KW-1185">Reference proteome</keyword>
<evidence type="ECO:0000256" key="1">
    <source>
        <dbReference type="SAM" id="SignalP"/>
    </source>
</evidence>
<feature type="signal peptide" evidence="1">
    <location>
        <begin position="1"/>
        <end position="20"/>
    </location>
</feature>
<keyword evidence="1" id="KW-0732">Signal</keyword>
<comment type="caution">
    <text evidence="2">The sequence shown here is derived from an EMBL/GenBank/DDBJ whole genome shotgun (WGS) entry which is preliminary data.</text>
</comment>
<sequence length="161" mass="17775">MTILDILWFLVPLLPADLSGERKTARFCPFPPTQTPANTAQNQTCAQKIDPATLTLKEHLSEKLTPVHLPVHPSTPHNRSDGTCIKQHNTAHSLLASDTVERLTSPTKPTSAFLMSSNPRAVSCSAFHPHPPAISINCLKRCWFLVVMLISESDRTLIMTD</sequence>
<name>A0ABV0SQA1_9TELE</name>
<dbReference type="Proteomes" id="UP001482620">
    <property type="component" value="Unassembled WGS sequence"/>
</dbReference>
<reference evidence="2 3" key="1">
    <citation type="submission" date="2021-06" db="EMBL/GenBank/DDBJ databases">
        <authorList>
            <person name="Palmer J.M."/>
        </authorList>
    </citation>
    <scope>NUCLEOTIDE SEQUENCE [LARGE SCALE GENOMIC DNA]</scope>
    <source>
        <strain evidence="3">if_2019</strain>
        <tissue evidence="2">Muscle</tissue>
    </source>
</reference>
<evidence type="ECO:0008006" key="4">
    <source>
        <dbReference type="Google" id="ProtNLM"/>
    </source>
</evidence>